<dbReference type="PANTHER" id="PTHR32063:SF24">
    <property type="entry name" value="CATION EFFLUX SYSTEM (ACRB_ACRD_ACRF FAMILY)"/>
    <property type="match status" value="1"/>
</dbReference>
<dbReference type="InterPro" id="IPR004764">
    <property type="entry name" value="MdtF-like"/>
</dbReference>
<keyword evidence="5" id="KW-0997">Cell inner membrane</keyword>
<feature type="transmembrane region" description="Helical" evidence="10">
    <location>
        <begin position="925"/>
        <end position="946"/>
    </location>
</feature>
<name>A0AA86MZR8_9BACT</name>
<dbReference type="PROSITE" id="PS50156">
    <property type="entry name" value="SSD"/>
    <property type="match status" value="1"/>
</dbReference>
<organism evidence="12 13">
    <name type="scientific">Nitrospira tepida</name>
    <dbReference type="NCBI Taxonomy" id="2973512"/>
    <lineage>
        <taxon>Bacteria</taxon>
        <taxon>Pseudomonadati</taxon>
        <taxon>Nitrospirota</taxon>
        <taxon>Nitrospiria</taxon>
        <taxon>Nitrospirales</taxon>
        <taxon>Nitrospiraceae</taxon>
        <taxon>Nitrospira</taxon>
    </lineage>
</organism>
<feature type="region of interest" description="Disordered" evidence="9">
    <location>
        <begin position="1035"/>
        <end position="1078"/>
    </location>
</feature>
<feature type="transmembrane region" description="Helical" evidence="10">
    <location>
        <begin position="367"/>
        <end position="388"/>
    </location>
</feature>
<dbReference type="GO" id="GO:0042910">
    <property type="term" value="F:xenobiotic transmembrane transporter activity"/>
    <property type="evidence" value="ECO:0007669"/>
    <property type="project" value="TreeGrafter"/>
</dbReference>
<feature type="transmembrane region" description="Helical" evidence="10">
    <location>
        <begin position="897"/>
        <end position="919"/>
    </location>
</feature>
<comment type="similarity">
    <text evidence="2">Belongs to the resistance-nodulation-cell division (RND) (TC 2.A.6) family.</text>
</comment>
<keyword evidence="3" id="KW-0813">Transport</keyword>
<evidence type="ECO:0000256" key="4">
    <source>
        <dbReference type="ARBA" id="ARBA00022475"/>
    </source>
</evidence>
<dbReference type="GO" id="GO:0009636">
    <property type="term" value="P:response to toxic substance"/>
    <property type="evidence" value="ECO:0007669"/>
    <property type="project" value="UniProtKB-ARBA"/>
</dbReference>
<dbReference type="Gene3D" id="3.30.2090.10">
    <property type="entry name" value="Multidrug efflux transporter AcrB TolC docking domain, DN and DC subdomains"/>
    <property type="match status" value="2"/>
</dbReference>
<dbReference type="InterPro" id="IPR027463">
    <property type="entry name" value="AcrB_DN_DC_subdom"/>
</dbReference>
<dbReference type="AlphaFoldDB" id="A0AA86MZR8"/>
<evidence type="ECO:0000256" key="1">
    <source>
        <dbReference type="ARBA" id="ARBA00004429"/>
    </source>
</evidence>
<feature type="transmembrane region" description="Helical" evidence="10">
    <location>
        <begin position="540"/>
        <end position="557"/>
    </location>
</feature>
<evidence type="ECO:0000256" key="3">
    <source>
        <dbReference type="ARBA" id="ARBA00022448"/>
    </source>
</evidence>
<dbReference type="SUPFAM" id="SSF82866">
    <property type="entry name" value="Multidrug efflux transporter AcrB transmembrane domain"/>
    <property type="match status" value="2"/>
</dbReference>
<evidence type="ECO:0000313" key="12">
    <source>
        <dbReference type="EMBL" id="CAI4032083.1"/>
    </source>
</evidence>
<feature type="transmembrane region" description="Helical" evidence="10">
    <location>
        <begin position="470"/>
        <end position="497"/>
    </location>
</feature>
<dbReference type="SUPFAM" id="SSF82693">
    <property type="entry name" value="Multidrug efflux transporter AcrB pore domain, PN1, PN2, PC1 and PC2 subdomains"/>
    <property type="match status" value="3"/>
</dbReference>
<dbReference type="GO" id="GO:0015562">
    <property type="term" value="F:efflux transmembrane transporter activity"/>
    <property type="evidence" value="ECO:0007669"/>
    <property type="project" value="InterPro"/>
</dbReference>
<feature type="transmembrane region" description="Helical" evidence="10">
    <location>
        <begin position="12"/>
        <end position="35"/>
    </location>
</feature>
<keyword evidence="7 10" id="KW-1133">Transmembrane helix</keyword>
<dbReference type="Pfam" id="PF00873">
    <property type="entry name" value="ACR_tran"/>
    <property type="match status" value="1"/>
</dbReference>
<dbReference type="InterPro" id="IPR001036">
    <property type="entry name" value="Acrflvin-R"/>
</dbReference>
<proteinExistence type="inferred from homology"/>
<evidence type="ECO:0000256" key="8">
    <source>
        <dbReference type="ARBA" id="ARBA00023136"/>
    </source>
</evidence>
<feature type="transmembrane region" description="Helical" evidence="10">
    <location>
        <begin position="438"/>
        <end position="458"/>
    </location>
</feature>
<evidence type="ECO:0000256" key="6">
    <source>
        <dbReference type="ARBA" id="ARBA00022692"/>
    </source>
</evidence>
<accession>A0AA86MZR8</accession>
<dbReference type="GO" id="GO:0005886">
    <property type="term" value="C:plasma membrane"/>
    <property type="evidence" value="ECO:0007669"/>
    <property type="project" value="UniProtKB-SubCell"/>
</dbReference>
<keyword evidence="6 10" id="KW-0812">Transmembrane</keyword>
<keyword evidence="8 10" id="KW-0472">Membrane</keyword>
<dbReference type="Gene3D" id="1.20.1640.10">
    <property type="entry name" value="Multidrug efflux transporter AcrB transmembrane domain"/>
    <property type="match status" value="2"/>
</dbReference>
<keyword evidence="13" id="KW-1185">Reference proteome</keyword>
<evidence type="ECO:0000313" key="13">
    <source>
        <dbReference type="Proteomes" id="UP001179121"/>
    </source>
</evidence>
<dbReference type="NCBIfam" id="NF000282">
    <property type="entry name" value="RND_permease_1"/>
    <property type="match status" value="1"/>
</dbReference>
<evidence type="ECO:0000256" key="7">
    <source>
        <dbReference type="ARBA" id="ARBA00022989"/>
    </source>
</evidence>
<dbReference type="Gene3D" id="3.30.70.1440">
    <property type="entry name" value="Multidrug efflux transporter AcrB pore domain"/>
    <property type="match status" value="1"/>
</dbReference>
<evidence type="ECO:0000256" key="10">
    <source>
        <dbReference type="SAM" id="Phobius"/>
    </source>
</evidence>
<dbReference type="KEGG" id="nti:DNFV4_02508"/>
<sequence length="1078" mass="117373">MARFFINRPIVAMVISIIMTILGIVAMVQLPVALFPNIAPPEINLSATYVGADSVTLEQSVATPIEQKMSGVDNMIYMYSVNAGNGQMNLRVDFDINTKPNDDQILTQMRYTQAESQLPTEVRNYGVTINKSTTSPLALFSLYSPNGAYDDIWLANYAYVNINDPMARVPGVGQVQIFGAGQYAMRFWVHPDVLAKLGMTVTEILDAIKKQNTVNPAGQVGAEPVPPGQEFTYSVRAQGRLASPEEFGNIVVRAAPDGSIVRLKDVARVELGAQSYNIINRLNGKPAALVAIYQLPGSNAIDTVDRAKRLMEEIKSRFPADLDYVVSLDTTLAVREGIKEIVHTLWEALILVLIVVFVFLQGWRATLIPMLAVPVSLVGTFMMFPLLGFSVNTLSLLGLVLAIGLVVDDAIVVVEAVEHHIEHGLSPKEATLKAMEEVSGPVIAIALILAAVFVPTAFIPGITGRLYQQFAVTIAISVVISAFNALTLSPALSALLLRPKQPARGPLGMFFGWFNRWFGLATDRYVGLCGHLIRKAGRSMLFLAVVAAAAGLLGWRLPAGFLPTEDQGYLYLNVQLPFASSLQRTNDVAKTVEGILKETPGVQYATVIVGYSLLSTVATTYNAFFFVTLDPWDERTKPEEGLRGIFQHLNRELGRLPEAQALAFPPPAIPGVGTSGGVTFVLEDRSGQDIAFLAEQTKIFMEAARQRPEIASVNTTLIPSVPQIMARVDREKVLKQGVNLGDVYQTLQAFMGGVMVNYFNRFGRVWQVYVQAEGEFRTRAENVGQFFVRNGDGDMVPLSTLVTTERTQGPEFTMRYNGYRSAQMFVSAARGYSSGQAMKALEEVFRETMPREMGYDYMGMSFQEKLAAEGVPASVIFGFSLLFVFLILAAQYESWTLPFSVLLGTPVAVFGAFFALWAVGLENNVFAQIGLVMLIGLAAKNAILIVEFAKIEYEKGQPLAEAALTGARLRLRPILMTAFAFIFGILPLVLSSGAGAVARIIIGITVLGGMLAASLIAIFLIPVTFYVVERLSHRADRTTPDPTPPESPRSIDGTYLPASVTQSEPLSSHVRSEGGALT</sequence>
<dbReference type="InterPro" id="IPR000731">
    <property type="entry name" value="SSD"/>
</dbReference>
<dbReference type="FunFam" id="1.20.1640.10:FF:000001">
    <property type="entry name" value="Efflux pump membrane transporter"/>
    <property type="match status" value="1"/>
</dbReference>
<keyword evidence="4" id="KW-1003">Cell membrane</keyword>
<dbReference type="Gene3D" id="3.30.70.1320">
    <property type="entry name" value="Multidrug efflux transporter AcrB pore domain like"/>
    <property type="match status" value="1"/>
</dbReference>
<dbReference type="RefSeq" id="WP_289268832.1">
    <property type="nucleotide sequence ID" value="NZ_OX365700.1"/>
</dbReference>
<dbReference type="PRINTS" id="PR00702">
    <property type="entry name" value="ACRIFLAVINRP"/>
</dbReference>
<evidence type="ECO:0000259" key="11">
    <source>
        <dbReference type="PROSITE" id="PS50156"/>
    </source>
</evidence>
<feature type="transmembrane region" description="Helical" evidence="10">
    <location>
        <begin position="1000"/>
        <end position="1028"/>
    </location>
</feature>
<dbReference type="NCBIfam" id="TIGR00915">
    <property type="entry name" value="2A0602"/>
    <property type="match status" value="1"/>
</dbReference>
<feature type="transmembrane region" description="Helical" evidence="10">
    <location>
        <begin position="870"/>
        <end position="890"/>
    </location>
</feature>
<dbReference type="Proteomes" id="UP001179121">
    <property type="component" value="Chromosome"/>
</dbReference>
<dbReference type="EMBL" id="OX365700">
    <property type="protein sequence ID" value="CAI4032083.1"/>
    <property type="molecule type" value="Genomic_DNA"/>
</dbReference>
<dbReference type="SUPFAM" id="SSF82714">
    <property type="entry name" value="Multidrug efflux transporter AcrB TolC docking domain, DN and DC subdomains"/>
    <property type="match status" value="2"/>
</dbReference>
<protein>
    <submittedName>
        <fullName evidence="12">Efflux pump membrane transporter BepG</fullName>
    </submittedName>
</protein>
<dbReference type="Gene3D" id="3.30.70.1430">
    <property type="entry name" value="Multidrug efflux transporter AcrB pore domain"/>
    <property type="match status" value="2"/>
</dbReference>
<evidence type="ECO:0000256" key="5">
    <source>
        <dbReference type="ARBA" id="ARBA00022519"/>
    </source>
</evidence>
<feature type="transmembrane region" description="Helical" evidence="10">
    <location>
        <begin position="341"/>
        <end position="360"/>
    </location>
</feature>
<reference evidence="12" key="1">
    <citation type="submission" date="2022-10" db="EMBL/GenBank/DDBJ databases">
        <authorList>
            <person name="Koch H."/>
        </authorList>
    </citation>
    <scope>NUCLEOTIDE SEQUENCE</scope>
    <source>
        <strain evidence="12">DNF</strain>
    </source>
</reference>
<evidence type="ECO:0000256" key="2">
    <source>
        <dbReference type="ARBA" id="ARBA00010942"/>
    </source>
</evidence>
<gene>
    <name evidence="12" type="ORF">DNFV4_02508</name>
</gene>
<comment type="subcellular location">
    <subcellularLocation>
        <location evidence="1">Cell inner membrane</location>
        <topology evidence="1">Multi-pass membrane protein</topology>
    </subcellularLocation>
</comment>
<feature type="domain" description="SSD" evidence="11">
    <location>
        <begin position="370"/>
        <end position="495"/>
    </location>
</feature>
<feature type="transmembrane region" description="Helical" evidence="10">
    <location>
        <begin position="974"/>
        <end position="994"/>
    </location>
</feature>
<evidence type="ECO:0000256" key="9">
    <source>
        <dbReference type="SAM" id="MobiDB-lite"/>
    </source>
</evidence>
<dbReference type="PANTHER" id="PTHR32063">
    <property type="match status" value="1"/>
</dbReference>